<protein>
    <submittedName>
        <fullName evidence="8">ATP-dependent helicase</fullName>
    </submittedName>
</protein>
<reference evidence="8 9" key="1">
    <citation type="submission" date="2019-05" db="EMBL/GenBank/DDBJ databases">
        <title>Burkholderia sp. DHOD12, isolated from subtropical forest soil.</title>
        <authorList>
            <person name="Gao Z.-H."/>
            <person name="Qiu L.-H."/>
        </authorList>
    </citation>
    <scope>NUCLEOTIDE SEQUENCE [LARGE SCALE GENOMIC DNA]</scope>
    <source>
        <strain evidence="8 9">DHOD12</strain>
    </source>
</reference>
<accession>A0A4P8IMA2</accession>
<dbReference type="PROSITE" id="PS51194">
    <property type="entry name" value="HELICASE_CTER"/>
    <property type="match status" value="1"/>
</dbReference>
<dbReference type="InterPro" id="IPR027417">
    <property type="entry name" value="P-loop_NTPase"/>
</dbReference>
<dbReference type="InterPro" id="IPR001650">
    <property type="entry name" value="Helicase_C-like"/>
</dbReference>
<keyword evidence="5" id="KW-0175">Coiled coil</keyword>
<evidence type="ECO:0000256" key="5">
    <source>
        <dbReference type="SAM" id="Coils"/>
    </source>
</evidence>
<dbReference type="InterPro" id="IPR014001">
    <property type="entry name" value="Helicase_ATP-bd"/>
</dbReference>
<keyword evidence="9" id="KW-1185">Reference proteome</keyword>
<dbReference type="CDD" id="cd18011">
    <property type="entry name" value="DEXDc_RapA"/>
    <property type="match status" value="1"/>
</dbReference>
<feature type="domain" description="Helicase ATP-binding" evidence="6">
    <location>
        <begin position="128"/>
        <end position="316"/>
    </location>
</feature>
<evidence type="ECO:0000256" key="1">
    <source>
        <dbReference type="ARBA" id="ARBA00022741"/>
    </source>
</evidence>
<dbReference type="PANTHER" id="PTHR45766">
    <property type="entry name" value="DNA ANNEALING HELICASE AND ENDONUCLEASE ZRANB3 FAMILY MEMBER"/>
    <property type="match status" value="1"/>
</dbReference>
<dbReference type="EMBL" id="CP040077">
    <property type="protein sequence ID" value="QCP47924.1"/>
    <property type="molecule type" value="Genomic_DNA"/>
</dbReference>
<feature type="coiled-coil region" evidence="5">
    <location>
        <begin position="713"/>
        <end position="743"/>
    </location>
</feature>
<gene>
    <name evidence="8" type="ORF">FAZ95_01245</name>
</gene>
<dbReference type="CDD" id="cd18793">
    <property type="entry name" value="SF2_C_SNF"/>
    <property type="match status" value="1"/>
</dbReference>
<evidence type="ECO:0000313" key="8">
    <source>
        <dbReference type="EMBL" id="QCP47924.1"/>
    </source>
</evidence>
<organism evidence="8 9">
    <name type="scientific">Trinickia violacea</name>
    <dbReference type="NCBI Taxonomy" id="2571746"/>
    <lineage>
        <taxon>Bacteria</taxon>
        <taxon>Pseudomonadati</taxon>
        <taxon>Pseudomonadota</taxon>
        <taxon>Betaproteobacteria</taxon>
        <taxon>Burkholderiales</taxon>
        <taxon>Burkholderiaceae</taxon>
        <taxon>Trinickia</taxon>
    </lineage>
</organism>
<dbReference type="InterPro" id="IPR000330">
    <property type="entry name" value="SNF2_N"/>
</dbReference>
<dbReference type="SMART" id="SM00487">
    <property type="entry name" value="DEXDc"/>
    <property type="match status" value="1"/>
</dbReference>
<evidence type="ECO:0000256" key="3">
    <source>
        <dbReference type="ARBA" id="ARBA00022806"/>
    </source>
</evidence>
<keyword evidence="3 8" id="KW-0347">Helicase</keyword>
<evidence type="ECO:0000259" key="6">
    <source>
        <dbReference type="PROSITE" id="PS51192"/>
    </source>
</evidence>
<dbReference type="KEGG" id="tvl:FAZ95_01245"/>
<feature type="domain" description="Helicase C-terminal" evidence="7">
    <location>
        <begin position="536"/>
        <end position="699"/>
    </location>
</feature>
<name>A0A4P8IMA2_9BURK</name>
<dbReference type="InterPro" id="IPR057342">
    <property type="entry name" value="DEXDc_RapA"/>
</dbReference>
<dbReference type="Gene3D" id="3.40.50.300">
    <property type="entry name" value="P-loop containing nucleotide triphosphate hydrolases"/>
    <property type="match status" value="1"/>
</dbReference>
<keyword evidence="4" id="KW-0067">ATP-binding</keyword>
<dbReference type="Gene3D" id="3.40.50.10810">
    <property type="entry name" value="Tandem AAA-ATPase domain"/>
    <property type="match status" value="1"/>
</dbReference>
<dbReference type="SMART" id="SM00490">
    <property type="entry name" value="HELICc"/>
    <property type="match status" value="1"/>
</dbReference>
<dbReference type="Pfam" id="PF00176">
    <property type="entry name" value="SNF2-rel_dom"/>
    <property type="match status" value="1"/>
</dbReference>
<dbReference type="PROSITE" id="PS51192">
    <property type="entry name" value="HELICASE_ATP_BIND_1"/>
    <property type="match status" value="1"/>
</dbReference>
<dbReference type="SUPFAM" id="SSF52540">
    <property type="entry name" value="P-loop containing nucleoside triphosphate hydrolases"/>
    <property type="match status" value="2"/>
</dbReference>
<keyword evidence="1" id="KW-0547">Nucleotide-binding</keyword>
<dbReference type="GO" id="GO:0005524">
    <property type="term" value="F:ATP binding"/>
    <property type="evidence" value="ECO:0007669"/>
    <property type="project" value="UniProtKB-KW"/>
</dbReference>
<evidence type="ECO:0000256" key="2">
    <source>
        <dbReference type="ARBA" id="ARBA00022801"/>
    </source>
</evidence>
<dbReference type="AlphaFoldDB" id="A0A4P8IMA2"/>
<evidence type="ECO:0000259" key="7">
    <source>
        <dbReference type="PROSITE" id="PS51194"/>
    </source>
</evidence>
<dbReference type="Proteomes" id="UP000298656">
    <property type="component" value="Chromosome 1"/>
</dbReference>
<dbReference type="RefSeq" id="WP_137330766.1">
    <property type="nucleotide sequence ID" value="NZ_CP040077.1"/>
</dbReference>
<dbReference type="InterPro" id="IPR049730">
    <property type="entry name" value="SNF2/RAD54-like_C"/>
</dbReference>
<dbReference type="PANTHER" id="PTHR45766:SF6">
    <property type="entry name" value="SWI_SNF-RELATED MATRIX-ASSOCIATED ACTIN-DEPENDENT REGULATOR OF CHROMATIN SUBFAMILY A-LIKE PROTEIN 1"/>
    <property type="match status" value="1"/>
</dbReference>
<dbReference type="Pfam" id="PF00271">
    <property type="entry name" value="Helicase_C"/>
    <property type="match status" value="1"/>
</dbReference>
<dbReference type="OrthoDB" id="9814088at2"/>
<evidence type="ECO:0000313" key="9">
    <source>
        <dbReference type="Proteomes" id="UP000298656"/>
    </source>
</evidence>
<proteinExistence type="predicted"/>
<dbReference type="GO" id="GO:0016787">
    <property type="term" value="F:hydrolase activity"/>
    <property type="evidence" value="ECO:0007669"/>
    <property type="project" value="UniProtKB-KW"/>
</dbReference>
<dbReference type="GO" id="GO:0004386">
    <property type="term" value="F:helicase activity"/>
    <property type="evidence" value="ECO:0007669"/>
    <property type="project" value="UniProtKB-KW"/>
</dbReference>
<evidence type="ECO:0000256" key="4">
    <source>
        <dbReference type="ARBA" id="ARBA00022840"/>
    </source>
</evidence>
<dbReference type="InterPro" id="IPR038718">
    <property type="entry name" value="SNF2-like_sf"/>
</dbReference>
<sequence length="1054" mass="119551">MENSAELTTSGCNLTTWAPGTDVRRIDNPGKIGATTGQIRNRGSVHYHGVRWQDGSLDYVAEDQLEEVCVIASKDRFELIETGRYGRSEDLRRSLTHVHLSGRLANLVYSMGVTNTDFYPHQYKPLLTLLESPADGLLIADEVGLGKTIEAGIIWTELRAREDMRRLLIVCPAVLREKWRDELKLRFGIDATIVDARTLADELAHASGTGAAKAWIASYQALRPPKSWRPGTESLARKASGRQILANLLDEHGEEEPLVDLVVFDEAHYMRNPESAVHHLGEMLQKVSHQRVLLSATPINLHNDDLFHLLQLCDPDHFQYPSSFQELLAANQPLVGARDAALNPASSASTIIEYIRQAADSDLLRNSRQLATLLENPPTDELLTKSDYRAELAASFERVNLLGHVLTRTRKRDVQLERPLRKVYPEKVPMTPAEDAFYKYVTEVTRDYAWRRGISDGFLLATPQRQFCSCPAAFARAWLGGDNSLVEDLADQAAEEYEETDEEKELEDISLSLKEFLLAQRPRDLDVEALERTDSKLRRLVAVLKSYFAKNPREKVILFTSFRVTARYLSERLSSLGMPSRLLWGNMAESKQDIINEFRERSDLRILVATEVASEGVDLQFCRLLVNYDLPWNPMRVEQRIGRIDRLGQSAQVIHIWNLFYQETIDERIFSRLLARLRVFEQALGEPEPIIGETIKRLESRLLTSRLTPAQEEEEIQRAAQALENVRKRQEELERNASQMMAHGGLVLERIAAAQELSRRVTERDLVIYIRDFLNRHAPGHQFQQLEATTEFSIRLPASTAADLDDFCRRKGIVGQTLLGNGLPRQCRFLNNLTSPSSNAWESIHQFHPLIRFVSERLKELDEAFFPLVSVRVSASNAGGTPPGDYVFALRRWTFSGVRDEEWLQAAVCGIADRIPLGDDQAEALINLARLQGSDWIEAPNIVSAEIASACLDVLEVHLNEAYLRAKKRKQDENADRLMFQLHGIDQHLQRRLQTLEAVLEQHASLGRQGLVRATQGRIDKLRAVVDLKQEQIRRKERMQPDDAPVCAGVIRIE</sequence>
<keyword evidence="2" id="KW-0378">Hydrolase</keyword>